<gene>
    <name evidence="3" type="primary">TRAPPC8_1</name>
    <name evidence="3" type="ORF">CM83_33768</name>
</gene>
<dbReference type="PANTHER" id="PTHR12975">
    <property type="entry name" value="TRANSPORT PROTEIN TRAPP"/>
    <property type="match status" value="1"/>
</dbReference>
<dbReference type="InterPro" id="IPR024420">
    <property type="entry name" value="TRAPP_III_complex_Trs85"/>
</dbReference>
<evidence type="ECO:0000313" key="4">
    <source>
        <dbReference type="EMBL" id="JAG55376.1"/>
    </source>
</evidence>
<dbReference type="PANTHER" id="PTHR12975:SF6">
    <property type="entry name" value="TRAFFICKING PROTEIN PARTICLE COMPLEX SUBUNIT 8"/>
    <property type="match status" value="1"/>
</dbReference>
<evidence type="ECO:0000259" key="2">
    <source>
        <dbReference type="Pfam" id="PF24545"/>
    </source>
</evidence>
<dbReference type="Pfam" id="PF24545">
    <property type="entry name" value="Ig_TPPC8_1st"/>
    <property type="match status" value="1"/>
</dbReference>
<name>A0A0A9WW73_LYGHE</name>
<evidence type="ECO:0000259" key="1">
    <source>
        <dbReference type="Pfam" id="PF24542"/>
    </source>
</evidence>
<feature type="domain" description="TPPC8 C-terminal Ig-like" evidence="1">
    <location>
        <begin position="1162"/>
        <end position="1248"/>
    </location>
</feature>
<dbReference type="GO" id="GO:1990072">
    <property type="term" value="C:TRAPPIII protein complex"/>
    <property type="evidence" value="ECO:0007669"/>
    <property type="project" value="TreeGrafter"/>
</dbReference>
<dbReference type="Pfam" id="PF12739">
    <property type="entry name" value="TRAPPC-Trs85"/>
    <property type="match status" value="1"/>
</dbReference>
<dbReference type="AlphaFoldDB" id="A0A0A9WW73"/>
<accession>A0A0A9WW73</accession>
<reference evidence="3" key="2">
    <citation type="submission" date="2014-07" db="EMBL/GenBank/DDBJ databases">
        <authorList>
            <person name="Hull J."/>
        </authorList>
    </citation>
    <scope>NUCLEOTIDE SEQUENCE</scope>
</reference>
<dbReference type="EMBL" id="GBRD01010448">
    <property type="protein sequence ID" value="JAG55376.1"/>
    <property type="molecule type" value="Transcribed_RNA"/>
</dbReference>
<organism evidence="3">
    <name type="scientific">Lygus hesperus</name>
    <name type="common">Western plant bug</name>
    <dbReference type="NCBI Taxonomy" id="30085"/>
    <lineage>
        <taxon>Eukaryota</taxon>
        <taxon>Metazoa</taxon>
        <taxon>Ecdysozoa</taxon>
        <taxon>Arthropoda</taxon>
        <taxon>Hexapoda</taxon>
        <taxon>Insecta</taxon>
        <taxon>Pterygota</taxon>
        <taxon>Neoptera</taxon>
        <taxon>Paraneoptera</taxon>
        <taxon>Hemiptera</taxon>
        <taxon>Heteroptera</taxon>
        <taxon>Panheteroptera</taxon>
        <taxon>Cimicomorpha</taxon>
        <taxon>Miridae</taxon>
        <taxon>Mirini</taxon>
        <taxon>Lygus</taxon>
    </lineage>
</organism>
<dbReference type="InterPro" id="IPR058541">
    <property type="entry name" value="Ig_TPPC8_1st"/>
</dbReference>
<reference evidence="3" key="1">
    <citation type="journal article" date="2014" name="PLoS ONE">
        <title>Transcriptome-Based Identification of ABC Transporters in the Western Tarnished Plant Bug Lygus hesperus.</title>
        <authorList>
            <person name="Hull J.J."/>
            <person name="Chaney K."/>
            <person name="Geib S.M."/>
            <person name="Fabrick J.A."/>
            <person name="Brent C.S."/>
            <person name="Walsh D."/>
            <person name="Lavine L.C."/>
        </authorList>
    </citation>
    <scope>NUCLEOTIDE SEQUENCE</scope>
</reference>
<dbReference type="EMBL" id="GBHO01030892">
    <property type="protein sequence ID" value="JAG12712.1"/>
    <property type="molecule type" value="Transcribed_RNA"/>
</dbReference>
<evidence type="ECO:0000313" key="3">
    <source>
        <dbReference type="EMBL" id="JAG12712.1"/>
    </source>
</evidence>
<dbReference type="InterPro" id="IPR057651">
    <property type="entry name" value="Ig_TPPC8_C"/>
</dbReference>
<reference evidence="4" key="3">
    <citation type="submission" date="2014-09" db="EMBL/GenBank/DDBJ databases">
        <authorList>
            <person name="Magalhaes I.L.F."/>
            <person name="Oliveira U."/>
            <person name="Santos F.R."/>
            <person name="Vidigal T.H.D.A."/>
            <person name="Brescovit A.D."/>
            <person name="Santos A.J."/>
        </authorList>
    </citation>
    <scope>NUCLEOTIDE SEQUENCE</scope>
</reference>
<feature type="domain" description="TPPC8 first Ig-like" evidence="2">
    <location>
        <begin position="683"/>
        <end position="861"/>
    </location>
</feature>
<dbReference type="Pfam" id="PF24542">
    <property type="entry name" value="Ig_TPPC8_C"/>
    <property type="match status" value="1"/>
</dbReference>
<proteinExistence type="predicted"/>
<sequence>MATSKTNPQDFIQETFAPMVAVATSPGVEDVCRKNNLEFVTLIKPFSRSTVEGSIKDPSGTSASIQPGVCFCDINTRPPPLNVARSYFNEALSSHIYERTTPFKCGNLTIDIPNSSPWFDAWRNTYLQVQYPSDHEFTKHYVGCFIMVSSLDQSPVEQLARITQDVTDMIANNKNKLPKWFGPLPSILIAYGFIHDNSVSHSSLSLPAFEAMKATYGTQKCFFLCVNSQDPREPALHVPDPWLPYLNSMISYKENQQEVENPIEVESAQEAGEKLNASTPVIVHPLSPVSEDPNILSPSDENISSGKKNVNHGMMLSSEDTDNLVQFVNEFCTKALIPHFEQLIVSLTDQVSNKKGVSRSLFSATKRLFGTNKPGTPGHQISPTAIAYSSDSHELQLRKLADLCFMIGLYTAAYNAYHSAKRDFYSDGAWLHYAGALEMASLAAFMTDNAQLVKKMIEYSEESISTYQTSCRYNPFATRATLLSSECLKGKGLYGEAAKQLIRMSGEDSDLRSAVLLEQAAYCFLHSARPVMFRKYAFHMVLAGNRYSKASHKNHSMRCYYQAYQVYESKNWSIAEDHILYTIGKHASQLKLTYNGFEALSALVKRSSRQIPNQQVLYFKDYIMSVKNMTTEGDEGVLSIPVADGKLIQVLLDISQDDFESSQRITASGIAYNKSLVGNYLEDSMWAKLEEKLVHYTNASNVLVFTPTVGVLNDRTKNSSPAIIVKGEPVGIRIILWNPLHIPVSMNDVSLLWSHISDEPVDIPNAAAISSCLPEVTLEPDSSRYIVLMLTPSCVGNLQVTALKYTLQETGSAVEGIQHLIPVPHSRIPYSSHETDQRLAFNVISEAPLLHVSFSGLKREFFSGEVIPVTIHLRNNGSLAISQIVLACSDNFELYIDSCKSDSDKIVLDLGVALLPNESKDIPAKIHPSWLVSSGTHTLNLLFYYTNGNPDCRPRYRLVRHSWPTEILQAYEMDVSVKKCDNSQADMSLNIVVGIQSTAMPESLSESMELYSIALYSQMWKLCSTFFLPQDSTIKNTEDIFILMRADKLRQPLLHTSRVALSCQNFDDEPKGFIPRLNNSLAMENEMLLIVSWRYHDSLHSSTSRIYGQNYSKISVCEENATIGQHIGQESLKSTAITCFDKPIDFRLFHDSFVENKCSSSHNNRSVVLSVTLKLLNRSCEPQSVKVIADCSQLKSSPSICSSFWSWQGKGLFEYKLEPYQDELLFLEAEFYRKGAYNLMAGIEVMAKINDEFVLQNDPSLSSVIIVK</sequence>
<protein>
    <submittedName>
        <fullName evidence="3">Trafficking protein particle complex subunit 8</fullName>
    </submittedName>
</protein>